<dbReference type="CDD" id="cd00056">
    <property type="entry name" value="ENDO3c"/>
    <property type="match status" value="1"/>
</dbReference>
<feature type="domain" description="HhH-GPD" evidence="2">
    <location>
        <begin position="80"/>
        <end position="237"/>
    </location>
</feature>
<dbReference type="STRING" id="745531.A0A0C3NEN5"/>
<feature type="compositionally biased region" description="Basic and acidic residues" evidence="1">
    <location>
        <begin position="283"/>
        <end position="298"/>
    </location>
</feature>
<evidence type="ECO:0000259" key="2">
    <source>
        <dbReference type="SMART" id="SM00478"/>
    </source>
</evidence>
<organism evidence="3 4">
    <name type="scientific">Phlebiopsis gigantea (strain 11061_1 CR5-6)</name>
    <name type="common">White-rot fungus</name>
    <name type="synonym">Peniophora gigantea</name>
    <dbReference type="NCBI Taxonomy" id="745531"/>
    <lineage>
        <taxon>Eukaryota</taxon>
        <taxon>Fungi</taxon>
        <taxon>Dikarya</taxon>
        <taxon>Basidiomycota</taxon>
        <taxon>Agaricomycotina</taxon>
        <taxon>Agaricomycetes</taxon>
        <taxon>Polyporales</taxon>
        <taxon>Phanerochaetaceae</taxon>
        <taxon>Phlebiopsis</taxon>
    </lineage>
</organism>
<dbReference type="Proteomes" id="UP000053257">
    <property type="component" value="Unassembled WGS sequence"/>
</dbReference>
<keyword evidence="4" id="KW-1185">Reference proteome</keyword>
<dbReference type="EMBL" id="KN840633">
    <property type="protein sequence ID" value="KIP03104.1"/>
    <property type="molecule type" value="Genomic_DNA"/>
</dbReference>
<dbReference type="AlphaFoldDB" id="A0A0C3NEN5"/>
<dbReference type="InterPro" id="IPR003265">
    <property type="entry name" value="HhH-GPD_domain"/>
</dbReference>
<evidence type="ECO:0000256" key="1">
    <source>
        <dbReference type="SAM" id="MobiDB-lite"/>
    </source>
</evidence>
<dbReference type="SMART" id="SM00478">
    <property type="entry name" value="ENDO3c"/>
    <property type="match status" value="1"/>
</dbReference>
<evidence type="ECO:0000313" key="4">
    <source>
        <dbReference type="Proteomes" id="UP000053257"/>
    </source>
</evidence>
<dbReference type="OrthoDB" id="5607at2759"/>
<evidence type="ECO:0000313" key="3">
    <source>
        <dbReference type="EMBL" id="KIP03104.1"/>
    </source>
</evidence>
<dbReference type="InterPro" id="IPR011257">
    <property type="entry name" value="DNA_glycosylase"/>
</dbReference>
<dbReference type="PANTHER" id="PTHR47203">
    <property type="match status" value="1"/>
</dbReference>
<accession>A0A0C3NEN5</accession>
<dbReference type="Gene3D" id="1.10.1670.10">
    <property type="entry name" value="Helix-hairpin-Helix base-excision DNA repair enzymes (C-terminal)"/>
    <property type="match status" value="1"/>
</dbReference>
<gene>
    <name evidence="3" type="ORF">PHLGIDRAFT_130345</name>
</gene>
<dbReference type="HOGENOM" id="CLU_874671_0_0_1"/>
<feature type="region of interest" description="Disordered" evidence="1">
    <location>
        <begin position="267"/>
        <end position="318"/>
    </location>
</feature>
<dbReference type="GO" id="GO:0000702">
    <property type="term" value="F:oxidized base lesion DNA N-glycosylase activity"/>
    <property type="evidence" value="ECO:0007669"/>
    <property type="project" value="UniProtKB-ARBA"/>
</dbReference>
<feature type="region of interest" description="Disordered" evidence="1">
    <location>
        <begin position="39"/>
        <end position="70"/>
    </location>
</feature>
<dbReference type="GO" id="GO:0006285">
    <property type="term" value="P:base-excision repair, AP site formation"/>
    <property type="evidence" value="ECO:0007669"/>
    <property type="project" value="UniProtKB-ARBA"/>
</dbReference>
<dbReference type="SUPFAM" id="SSF48150">
    <property type="entry name" value="DNA-glycosylase"/>
    <property type="match status" value="1"/>
</dbReference>
<protein>
    <recommendedName>
        <fullName evidence="2">HhH-GPD domain-containing protein</fullName>
    </recommendedName>
</protein>
<dbReference type="PANTHER" id="PTHR47203:SF1">
    <property type="entry name" value="HYPOTHETICAL BASE EXCISION DNA REPAIR PROTEIN (EUROFUNG)"/>
    <property type="match status" value="1"/>
</dbReference>
<dbReference type="InterPro" id="IPR023170">
    <property type="entry name" value="HhH_base_excis_C"/>
</dbReference>
<name>A0A0C3NEN5_PHLG1</name>
<reference evidence="3 4" key="1">
    <citation type="journal article" date="2014" name="PLoS Genet.">
        <title>Analysis of the Phlebiopsis gigantea genome, transcriptome and secretome provides insight into its pioneer colonization strategies of wood.</title>
        <authorList>
            <person name="Hori C."/>
            <person name="Ishida T."/>
            <person name="Igarashi K."/>
            <person name="Samejima M."/>
            <person name="Suzuki H."/>
            <person name="Master E."/>
            <person name="Ferreira P."/>
            <person name="Ruiz-Duenas F.J."/>
            <person name="Held B."/>
            <person name="Canessa P."/>
            <person name="Larrondo L.F."/>
            <person name="Schmoll M."/>
            <person name="Druzhinina I.S."/>
            <person name="Kubicek C.P."/>
            <person name="Gaskell J.A."/>
            <person name="Kersten P."/>
            <person name="St John F."/>
            <person name="Glasner J."/>
            <person name="Sabat G."/>
            <person name="Splinter BonDurant S."/>
            <person name="Syed K."/>
            <person name="Yadav J."/>
            <person name="Mgbeahuruike A.C."/>
            <person name="Kovalchuk A."/>
            <person name="Asiegbu F.O."/>
            <person name="Lackner G."/>
            <person name="Hoffmeister D."/>
            <person name="Rencoret J."/>
            <person name="Gutierrez A."/>
            <person name="Sun H."/>
            <person name="Lindquist E."/>
            <person name="Barry K."/>
            <person name="Riley R."/>
            <person name="Grigoriev I.V."/>
            <person name="Henrissat B."/>
            <person name="Kues U."/>
            <person name="Berka R.M."/>
            <person name="Martinez A.T."/>
            <person name="Covert S.F."/>
            <person name="Blanchette R.A."/>
            <person name="Cullen D."/>
        </authorList>
    </citation>
    <scope>NUCLEOTIDE SEQUENCE [LARGE SCALE GENOMIC DNA]</scope>
    <source>
        <strain evidence="3 4">11061_1 CR5-6</strain>
    </source>
</reference>
<proteinExistence type="predicted"/>
<dbReference type="Gene3D" id="1.10.340.30">
    <property type="entry name" value="Hypothetical protein, domain 2"/>
    <property type="match status" value="1"/>
</dbReference>
<sequence>MSWLDRAAATRAEAGVRRGGLLFFPTDYHQPLAWRSDPRRSSFLTSSSMPKRQRTPSPRPSSSSPSKAVASNQAKKLKLLAANTLASPFPAFARPTPAECAAVHDVLAAAHPDVSPAAATDDTTAPTSAAETCGRVPDVLEALIGTHLAAPDVGDAAAMRALVAFDGVGPKTAACVLLFCLGRAAFPVDTHVFRLARLLGWVPPRADRVAAQAHLDLRVPPELKRGLHVLMVTHGRRCKGCRGKGACPLKEWLETRTGLDDEELERMSVKAEEEAEQTLPGKRKVEKEGDATVEREGELGEVNVEEESQPGDLKSEDA</sequence>